<proteinExistence type="predicted"/>
<dbReference type="Gene3D" id="3.20.20.70">
    <property type="entry name" value="Aldolase class I"/>
    <property type="match status" value="1"/>
</dbReference>
<organism evidence="3 4">
    <name type="scientific">Paraglaciecola aquimarina</name>
    <dbReference type="NCBI Taxonomy" id="1235557"/>
    <lineage>
        <taxon>Bacteria</taxon>
        <taxon>Pseudomonadati</taxon>
        <taxon>Pseudomonadota</taxon>
        <taxon>Gammaproteobacteria</taxon>
        <taxon>Alteromonadales</taxon>
        <taxon>Alteromonadaceae</taxon>
        <taxon>Paraglaciecola</taxon>
    </lineage>
</organism>
<gene>
    <name evidence="3" type="ORF">RS130_04465</name>
</gene>
<feature type="domain" description="Glycosyl-hydrolase 97 C-terminal oligomerisation" evidence="2">
    <location>
        <begin position="164"/>
        <end position="259"/>
    </location>
</feature>
<dbReference type="InterPro" id="IPR019563">
    <property type="entry name" value="GH97_catalytic"/>
</dbReference>
<dbReference type="GO" id="GO:0016787">
    <property type="term" value="F:hydrolase activity"/>
    <property type="evidence" value="ECO:0007669"/>
    <property type="project" value="UniProtKB-KW"/>
</dbReference>
<keyword evidence="3" id="KW-0378">Hydrolase</keyword>
<dbReference type="Proteomes" id="UP001247805">
    <property type="component" value="Unassembled WGS sequence"/>
</dbReference>
<protein>
    <submittedName>
        <fullName evidence="3">Glycoside hydrolase family 97 catalytic domain-containing protein</fullName>
    </submittedName>
</protein>
<evidence type="ECO:0000313" key="4">
    <source>
        <dbReference type="Proteomes" id="UP001247805"/>
    </source>
</evidence>
<reference evidence="3 4" key="1">
    <citation type="submission" date="2023-10" db="EMBL/GenBank/DDBJ databases">
        <title>Glaciecola aquimarina strain GGW-M5 nov., isolated from a coastal seawater.</title>
        <authorList>
            <person name="Bayburt H."/>
            <person name="Kim J.M."/>
            <person name="Choi B.J."/>
            <person name="Jeon C.O."/>
        </authorList>
    </citation>
    <scope>NUCLEOTIDE SEQUENCE [LARGE SCALE GENOMIC DNA]</scope>
    <source>
        <strain evidence="3 4">KCTC 32108</strain>
    </source>
</reference>
<keyword evidence="4" id="KW-1185">Reference proteome</keyword>
<dbReference type="Pfam" id="PF10566">
    <property type="entry name" value="Glyco_hydro_97"/>
    <property type="match status" value="1"/>
</dbReference>
<accession>A0ABU3STF0</accession>
<dbReference type="PANTHER" id="PTHR35803">
    <property type="entry name" value="GLUCAN 1,4-ALPHA-GLUCOSIDASE SUSB-RELATED"/>
    <property type="match status" value="1"/>
</dbReference>
<comment type="caution">
    <text evidence="3">The sequence shown here is derived from an EMBL/GenBank/DDBJ whole genome shotgun (WGS) entry which is preliminary data.</text>
</comment>
<dbReference type="Pfam" id="PF14509">
    <property type="entry name" value="GH97_C"/>
    <property type="match status" value="1"/>
</dbReference>
<feature type="domain" description="Glycosyl-hydrolase 97 catalytic" evidence="1">
    <location>
        <begin position="3"/>
        <end position="67"/>
    </location>
</feature>
<name>A0ABU3STF0_9ALTE</name>
<sequence>MTSAIQKMGVAGIKYGFVQVGDQEVTTWLHEAIEKAAKYEMVVDVHDEYRPSGFSRTYPNLLTQEGIAGDEVTVTNEHTLISLFTRMLAGAADNTVCYYNSRVETMGSHASQLAKTVVLFSPLQFLYWYDRAPLAPIKDDALWGDTKYIGSEPELEFFDAVPTTWDETKVLTAEIGKIGIVARRKNKDWFIGGLIGATARNIQLDFSFLDEDAVYQSKLYTDDESIETRTHVKIAELVINHKSQIELDLKASNGFALHLVRQ</sequence>
<dbReference type="EMBL" id="JAWDIO010000002">
    <property type="protein sequence ID" value="MDU0353282.1"/>
    <property type="molecule type" value="Genomic_DNA"/>
</dbReference>
<dbReference type="InterPro" id="IPR052720">
    <property type="entry name" value="Glycosyl_hydrolase_97"/>
</dbReference>
<dbReference type="InterPro" id="IPR013785">
    <property type="entry name" value="Aldolase_TIM"/>
</dbReference>
<evidence type="ECO:0000259" key="2">
    <source>
        <dbReference type="Pfam" id="PF14509"/>
    </source>
</evidence>
<dbReference type="InterPro" id="IPR029483">
    <property type="entry name" value="GH97_C"/>
</dbReference>
<dbReference type="RefSeq" id="WP_316027970.1">
    <property type="nucleotide sequence ID" value="NZ_JAWDIO010000002.1"/>
</dbReference>
<evidence type="ECO:0000313" key="3">
    <source>
        <dbReference type="EMBL" id="MDU0353282.1"/>
    </source>
</evidence>
<evidence type="ECO:0000259" key="1">
    <source>
        <dbReference type="Pfam" id="PF10566"/>
    </source>
</evidence>
<dbReference type="PANTHER" id="PTHR35803:SF3">
    <property type="entry name" value="ALPHA-GLUCOSIDASE"/>
    <property type="match status" value="1"/>
</dbReference>